<dbReference type="InterPro" id="IPR001375">
    <property type="entry name" value="Peptidase_S9_cat"/>
</dbReference>
<evidence type="ECO:0000256" key="7">
    <source>
        <dbReference type="SAM" id="SignalP"/>
    </source>
</evidence>
<dbReference type="InParanoid" id="C1F779"/>
<evidence type="ECO:0000313" key="11">
    <source>
        <dbReference type="Proteomes" id="UP000002207"/>
    </source>
</evidence>
<keyword evidence="7" id="KW-0732">Signal</keyword>
<evidence type="ECO:0000313" key="10">
    <source>
        <dbReference type="EMBL" id="ACO34378.1"/>
    </source>
</evidence>
<evidence type="ECO:0000256" key="6">
    <source>
        <dbReference type="ARBA" id="ARBA00022825"/>
    </source>
</evidence>
<evidence type="ECO:0000256" key="2">
    <source>
        <dbReference type="ARBA" id="ARBA00005228"/>
    </source>
</evidence>
<dbReference type="HOGENOM" id="CLU_011290_1_1_0"/>
<dbReference type="GO" id="GO:0070012">
    <property type="term" value="F:oligopeptidase activity"/>
    <property type="evidence" value="ECO:0007669"/>
    <property type="project" value="TreeGrafter"/>
</dbReference>
<protein>
    <recommendedName>
        <fullName evidence="3">prolyl oligopeptidase</fullName>
        <ecNumber evidence="3">3.4.21.26</ecNumber>
    </recommendedName>
</protein>
<dbReference type="GO" id="GO:0006508">
    <property type="term" value="P:proteolysis"/>
    <property type="evidence" value="ECO:0007669"/>
    <property type="project" value="UniProtKB-KW"/>
</dbReference>
<proteinExistence type="inferred from homology"/>
<sequence length="722" mass="79750">MLSIRHRLRSLCVLAAVSAASLAPLGAQALHYPVAHRDKTVANYFGTKVPVPYEWMDNLTSPELHQWVAAENKVTSSYLSSIPIRGWMDHRLTELWNYAKEGTPTQLQNGMLFFRRNSGLQNQSVVFVQSSPTAQPRVLLDPNTLSPDGSIALAGTRPSPDGKYLAYALSNGGSDWESIHVLNVATGKPTADVVRWVKFSGISWTHDGKGFFYSRYPEPPGGEKAISHAIVNQKLYYHALGTPQSADKLIYARPDLPQASIGGDVSEDGHYLYIFLTNNSISNNELFYANLGNPAHPDVTAKIEPLYTQNDASYTPIGHIGNTLYLQTTYEAPQGRIVATSFAHPDRAAWKTLVPESKAVIASAALTDGKLLVNLQDVAKSRLELFSTSGQRLHTLPLPTLGSVNGISARKDSPQVYYSFTSFLYPTTIYHYSTAANTTSVLFRPHIRFNASPYQTRQVFYPSKDGTMVPMFIVARKGIKLDGTHPTIMYAYGGFDITITPRFDPILPVWLELGGVYAVPNLRGGAVYGEKWHHAGMLGKKQNVFDDFAWAAKYLYQQGYTSPKHLAIQGYSNGGLLTGASITERPQLFGAAYIGHGVLDMLQYQKFSGGSFWVSEYGSSANQKAFDWLIKYSPLDNVHKGTCYPPTLITTSWDDDRVVPSHEFKFAAKIQQAQGCANPILLRTTGSTAHDYMPTDKEIQQDADVWAFEGWNIGVKTTPVSH</sequence>
<evidence type="ECO:0000256" key="3">
    <source>
        <dbReference type="ARBA" id="ARBA00011897"/>
    </source>
</evidence>
<dbReference type="Gene3D" id="2.130.10.120">
    <property type="entry name" value="Prolyl oligopeptidase, N-terminal domain"/>
    <property type="match status" value="1"/>
</dbReference>
<keyword evidence="5 10" id="KW-0378">Hydrolase</keyword>
<evidence type="ECO:0000256" key="1">
    <source>
        <dbReference type="ARBA" id="ARBA00001070"/>
    </source>
</evidence>
<dbReference type="InterPro" id="IPR051167">
    <property type="entry name" value="Prolyl_oligopep/macrocyclase"/>
</dbReference>
<dbReference type="PROSITE" id="PS00708">
    <property type="entry name" value="PRO_ENDOPEP_SER"/>
    <property type="match status" value="1"/>
</dbReference>
<organism evidence="10 11">
    <name type="scientific">Acidobacterium capsulatum (strain ATCC 51196 / DSM 11244 / BCRC 80197 / JCM 7670 / NBRC 15755 / NCIMB 13165 / 161)</name>
    <dbReference type="NCBI Taxonomy" id="240015"/>
    <lineage>
        <taxon>Bacteria</taxon>
        <taxon>Pseudomonadati</taxon>
        <taxon>Acidobacteriota</taxon>
        <taxon>Terriglobia</taxon>
        <taxon>Terriglobales</taxon>
        <taxon>Acidobacteriaceae</taxon>
        <taxon>Acidobacterium</taxon>
    </lineage>
</organism>
<dbReference type="InterPro" id="IPR023302">
    <property type="entry name" value="Pept_S9A_N"/>
</dbReference>
<dbReference type="GO" id="GO:0005829">
    <property type="term" value="C:cytosol"/>
    <property type="evidence" value="ECO:0007669"/>
    <property type="project" value="TreeGrafter"/>
</dbReference>
<dbReference type="eggNOG" id="COG1505">
    <property type="taxonomic scope" value="Bacteria"/>
</dbReference>
<dbReference type="Pfam" id="PF02897">
    <property type="entry name" value="Peptidase_S9_N"/>
    <property type="match status" value="1"/>
</dbReference>
<dbReference type="SUPFAM" id="SSF53474">
    <property type="entry name" value="alpha/beta-Hydrolases"/>
    <property type="match status" value="1"/>
</dbReference>
<keyword evidence="11" id="KW-1185">Reference proteome</keyword>
<dbReference type="Proteomes" id="UP000002207">
    <property type="component" value="Chromosome"/>
</dbReference>
<evidence type="ECO:0000256" key="4">
    <source>
        <dbReference type="ARBA" id="ARBA00022670"/>
    </source>
</evidence>
<evidence type="ECO:0000256" key="5">
    <source>
        <dbReference type="ARBA" id="ARBA00022801"/>
    </source>
</evidence>
<dbReference type="PANTHER" id="PTHR42881">
    <property type="entry name" value="PROLYL ENDOPEPTIDASE"/>
    <property type="match status" value="1"/>
</dbReference>
<accession>C1F779</accession>
<dbReference type="GO" id="GO:0004252">
    <property type="term" value="F:serine-type endopeptidase activity"/>
    <property type="evidence" value="ECO:0007669"/>
    <property type="project" value="UniProtKB-EC"/>
</dbReference>
<reference evidence="10 11" key="1">
    <citation type="journal article" date="2009" name="Appl. Environ. Microbiol.">
        <title>Three genomes from the phylum Acidobacteria provide insight into the lifestyles of these microorganisms in soils.</title>
        <authorList>
            <person name="Ward N.L."/>
            <person name="Challacombe J.F."/>
            <person name="Janssen P.H."/>
            <person name="Henrissat B."/>
            <person name="Coutinho P.M."/>
            <person name="Wu M."/>
            <person name="Xie G."/>
            <person name="Haft D.H."/>
            <person name="Sait M."/>
            <person name="Badger J."/>
            <person name="Barabote R.D."/>
            <person name="Bradley B."/>
            <person name="Brettin T.S."/>
            <person name="Brinkac L.M."/>
            <person name="Bruce D."/>
            <person name="Creasy T."/>
            <person name="Daugherty S.C."/>
            <person name="Davidsen T.M."/>
            <person name="DeBoy R.T."/>
            <person name="Detter J.C."/>
            <person name="Dodson R.J."/>
            <person name="Durkin A.S."/>
            <person name="Ganapathy A."/>
            <person name="Gwinn-Giglio M."/>
            <person name="Han C.S."/>
            <person name="Khouri H."/>
            <person name="Kiss H."/>
            <person name="Kothari S.P."/>
            <person name="Madupu R."/>
            <person name="Nelson K.E."/>
            <person name="Nelson W.C."/>
            <person name="Paulsen I."/>
            <person name="Penn K."/>
            <person name="Ren Q."/>
            <person name="Rosovitz M.J."/>
            <person name="Selengut J.D."/>
            <person name="Shrivastava S."/>
            <person name="Sullivan S.A."/>
            <person name="Tapia R."/>
            <person name="Thompson L.S."/>
            <person name="Watkins K.L."/>
            <person name="Yang Q."/>
            <person name="Yu C."/>
            <person name="Zafar N."/>
            <person name="Zhou L."/>
            <person name="Kuske C.R."/>
        </authorList>
    </citation>
    <scope>NUCLEOTIDE SEQUENCE [LARGE SCALE GENOMIC DNA]</scope>
    <source>
        <strain evidence="11">ATCC 51196 / DSM 11244 / BCRC 80197 / JCM 7670 / NBRC 15755 / NCIMB 13165 / 161</strain>
    </source>
</reference>
<dbReference type="InterPro" id="IPR002471">
    <property type="entry name" value="Pept_S9_AS"/>
</dbReference>
<feature type="domain" description="Peptidase S9A N-terminal" evidence="9">
    <location>
        <begin position="33"/>
        <end position="441"/>
    </location>
</feature>
<dbReference type="Pfam" id="PF00326">
    <property type="entry name" value="Peptidase_S9"/>
    <property type="match status" value="1"/>
</dbReference>
<dbReference type="KEGG" id="aca:ACP_1634"/>
<keyword evidence="6" id="KW-0720">Serine protease</keyword>
<comment type="catalytic activity">
    <reaction evidence="1">
        <text>Hydrolysis of Pro-|-Xaa &gt;&gt; Ala-|-Xaa in oligopeptides.</text>
        <dbReference type="EC" id="3.4.21.26"/>
    </reaction>
</comment>
<dbReference type="SUPFAM" id="SSF50993">
    <property type="entry name" value="Peptidase/esterase 'gauge' domain"/>
    <property type="match status" value="1"/>
</dbReference>
<dbReference type="InterPro" id="IPR029058">
    <property type="entry name" value="AB_hydrolase_fold"/>
</dbReference>
<feature type="domain" description="Peptidase S9 prolyl oligopeptidase catalytic" evidence="8">
    <location>
        <begin position="503"/>
        <end position="709"/>
    </location>
</feature>
<dbReference type="PRINTS" id="PR00862">
    <property type="entry name" value="PROLIGOPTASE"/>
</dbReference>
<keyword evidence="4" id="KW-0645">Protease</keyword>
<dbReference type="FunFam" id="2.130.10.120:FF:000001">
    <property type="entry name" value="Prolyl endopeptidase"/>
    <property type="match status" value="1"/>
</dbReference>
<dbReference type="FunFam" id="3.40.50.1820:FF:000005">
    <property type="entry name" value="Prolyl endopeptidase"/>
    <property type="match status" value="1"/>
</dbReference>
<feature type="signal peptide" evidence="7">
    <location>
        <begin position="1"/>
        <end position="29"/>
    </location>
</feature>
<dbReference type="PANTHER" id="PTHR42881:SF2">
    <property type="entry name" value="PROLYL ENDOPEPTIDASE"/>
    <property type="match status" value="1"/>
</dbReference>
<evidence type="ECO:0000259" key="9">
    <source>
        <dbReference type="Pfam" id="PF02897"/>
    </source>
</evidence>
<evidence type="ECO:0000259" key="8">
    <source>
        <dbReference type="Pfam" id="PF00326"/>
    </source>
</evidence>
<dbReference type="Gene3D" id="3.40.50.1820">
    <property type="entry name" value="alpha/beta hydrolase"/>
    <property type="match status" value="1"/>
</dbReference>
<comment type="similarity">
    <text evidence="2">Belongs to the peptidase S9A family.</text>
</comment>
<name>C1F779_ACIC5</name>
<dbReference type="STRING" id="240015.ACP_1634"/>
<gene>
    <name evidence="10" type="ordered locus">ACP_1634</name>
</gene>
<dbReference type="OrthoDB" id="9801421at2"/>
<dbReference type="RefSeq" id="WP_015896759.1">
    <property type="nucleotide sequence ID" value="NC_012483.1"/>
</dbReference>
<dbReference type="AlphaFoldDB" id="C1F779"/>
<dbReference type="EC" id="3.4.21.26" evidence="3"/>
<dbReference type="InterPro" id="IPR002470">
    <property type="entry name" value="Peptidase_S9A"/>
</dbReference>
<dbReference type="EMBL" id="CP001472">
    <property type="protein sequence ID" value="ACO34378.1"/>
    <property type="molecule type" value="Genomic_DNA"/>
</dbReference>
<feature type="chain" id="PRO_5002909168" description="prolyl oligopeptidase" evidence="7">
    <location>
        <begin position="30"/>
        <end position="722"/>
    </location>
</feature>